<evidence type="ECO:0000313" key="4">
    <source>
        <dbReference type="EMBL" id="BBZ28855.1"/>
    </source>
</evidence>
<evidence type="ECO:0000256" key="2">
    <source>
        <dbReference type="RuleBase" id="RU364000"/>
    </source>
</evidence>
<dbReference type="CDD" id="cd08252">
    <property type="entry name" value="AL_MDR"/>
    <property type="match status" value="1"/>
</dbReference>
<reference evidence="4 5" key="1">
    <citation type="journal article" date="2019" name="Emerg. Microbes Infect.">
        <title>Comprehensive subspecies identification of 175 nontuberculous mycobacteria species based on 7547 genomic profiles.</title>
        <authorList>
            <person name="Matsumoto Y."/>
            <person name="Kinjo T."/>
            <person name="Motooka D."/>
            <person name="Nabeya D."/>
            <person name="Jung N."/>
            <person name="Uechi K."/>
            <person name="Horii T."/>
            <person name="Iida T."/>
            <person name="Fujita J."/>
            <person name="Nakamura S."/>
        </authorList>
    </citation>
    <scope>NUCLEOTIDE SEQUENCE [LARGE SCALE GENOMIC DNA]</scope>
    <source>
        <strain evidence="4 5">JCM 13574</strain>
    </source>
</reference>
<dbReference type="AlphaFoldDB" id="A0A7I7XID7"/>
<dbReference type="PANTHER" id="PTHR44154:SF1">
    <property type="entry name" value="QUINONE OXIDOREDUCTASE"/>
    <property type="match status" value="1"/>
</dbReference>
<keyword evidence="5" id="KW-1185">Reference proteome</keyword>
<dbReference type="SUPFAM" id="SSF51735">
    <property type="entry name" value="NAD(P)-binding Rossmann-fold domains"/>
    <property type="match status" value="1"/>
</dbReference>
<dbReference type="InterPro" id="IPR011032">
    <property type="entry name" value="GroES-like_sf"/>
</dbReference>
<dbReference type="Pfam" id="PF08240">
    <property type="entry name" value="ADH_N"/>
    <property type="match status" value="1"/>
</dbReference>
<dbReference type="InterPro" id="IPR013154">
    <property type="entry name" value="ADH-like_N"/>
</dbReference>
<name>A0A7I7XID7_9MYCO</name>
<evidence type="ECO:0000256" key="1">
    <source>
        <dbReference type="ARBA" id="ARBA00022857"/>
    </source>
</evidence>
<feature type="domain" description="Enoyl reductase (ER)" evidence="3">
    <location>
        <begin position="19"/>
        <end position="334"/>
    </location>
</feature>
<dbReference type="KEGG" id="mmag:MMAD_31500"/>
<proteinExistence type="inferred from homology"/>
<protein>
    <recommendedName>
        <fullName evidence="2">Zinc-type alcohol dehydrogenase-like protein</fullName>
    </recommendedName>
</protein>
<comment type="similarity">
    <text evidence="2">Belongs to the zinc-containing alcohol dehydrogenase family. Quinone oxidoreductase subfamily.</text>
</comment>
<accession>A0A7I7XID7</accession>
<dbReference type="NCBIfam" id="TIGR02817">
    <property type="entry name" value="adh_fam_1"/>
    <property type="match status" value="1"/>
</dbReference>
<dbReference type="Proteomes" id="UP000466517">
    <property type="component" value="Chromosome"/>
</dbReference>
<keyword evidence="2" id="KW-0862">Zinc</keyword>
<dbReference type="InterPro" id="IPR036291">
    <property type="entry name" value="NAD(P)-bd_dom_sf"/>
</dbReference>
<evidence type="ECO:0000259" key="3">
    <source>
        <dbReference type="SMART" id="SM00829"/>
    </source>
</evidence>
<dbReference type="PANTHER" id="PTHR44154">
    <property type="entry name" value="QUINONE OXIDOREDUCTASE"/>
    <property type="match status" value="1"/>
</dbReference>
<dbReference type="Pfam" id="PF13602">
    <property type="entry name" value="ADH_zinc_N_2"/>
    <property type="match status" value="1"/>
</dbReference>
<dbReference type="Gene3D" id="3.90.180.10">
    <property type="entry name" value="Medium-chain alcohol dehydrogenases, catalytic domain"/>
    <property type="match status" value="1"/>
</dbReference>
<dbReference type="GO" id="GO:0008270">
    <property type="term" value="F:zinc ion binding"/>
    <property type="evidence" value="ECO:0007669"/>
    <property type="project" value="InterPro"/>
</dbReference>
<keyword evidence="2" id="KW-0479">Metal-binding</keyword>
<dbReference type="InterPro" id="IPR014182">
    <property type="entry name" value="ADH_Zn_typ-1"/>
</dbReference>
<dbReference type="EMBL" id="AP022610">
    <property type="protein sequence ID" value="BBZ28855.1"/>
    <property type="molecule type" value="Genomic_DNA"/>
</dbReference>
<dbReference type="InterPro" id="IPR020843">
    <property type="entry name" value="ER"/>
</dbReference>
<organism evidence="4 5">
    <name type="scientific">Mycolicibacterium madagascariense</name>
    <dbReference type="NCBI Taxonomy" id="212765"/>
    <lineage>
        <taxon>Bacteria</taxon>
        <taxon>Bacillati</taxon>
        <taxon>Actinomycetota</taxon>
        <taxon>Actinomycetes</taxon>
        <taxon>Mycobacteriales</taxon>
        <taxon>Mycobacteriaceae</taxon>
        <taxon>Mycolicibacterium</taxon>
    </lineage>
</organism>
<dbReference type="SUPFAM" id="SSF50129">
    <property type="entry name" value="GroES-like"/>
    <property type="match status" value="1"/>
</dbReference>
<gene>
    <name evidence="4" type="ORF">MMAD_31500</name>
</gene>
<dbReference type="GO" id="GO:0016491">
    <property type="term" value="F:oxidoreductase activity"/>
    <property type="evidence" value="ECO:0007669"/>
    <property type="project" value="UniProtKB-KW"/>
</dbReference>
<dbReference type="InterPro" id="IPR051603">
    <property type="entry name" value="Zinc-ADH_QOR/CCCR"/>
</dbReference>
<sequence>MDDMASMTAVASFAGLPIEDPNSLVDVRTPVPELRPRDVLVRVMAVSVNPVDVKTRATLPKSDTPVILGFDAAGTVEAVGAQVSSFAVGDEVWYAGDIGRQGSNAEFEAVDERIVARKPTTLSFADAAALPLTTITAWEALFDRFELTENSQGTLLVLGAAGGVGSILIQLARALTKLKVIGTASRDDSRRWATSMGADDVIDHHHLREEALAAAPDGIDYLFSPHTAGNVETYAAIMRPFGHITAIDEPPNLNLLPLKDKSITWHWEFMFTRSKFETPDMVEQQRLLTRTAQLVDDGVLRTTATRTIDDFTAHGLREAHEAVESGRMTGKVTVHR</sequence>
<keyword evidence="1" id="KW-0521">NADP</keyword>
<evidence type="ECO:0000313" key="5">
    <source>
        <dbReference type="Proteomes" id="UP000466517"/>
    </source>
</evidence>
<dbReference type="Gene3D" id="3.40.50.720">
    <property type="entry name" value="NAD(P)-binding Rossmann-like Domain"/>
    <property type="match status" value="1"/>
</dbReference>
<dbReference type="SMART" id="SM00829">
    <property type="entry name" value="PKS_ER"/>
    <property type="match status" value="1"/>
</dbReference>
<keyword evidence="2" id="KW-0560">Oxidoreductase</keyword>